<protein>
    <submittedName>
        <fullName evidence="2">Uncharacterized protein</fullName>
    </submittedName>
</protein>
<dbReference type="RefSeq" id="WP_011825088.1">
    <property type="nucleotide sequence ID" value="NC_008820.1"/>
</dbReference>
<dbReference type="EMBL" id="CP000554">
    <property type="protein sequence ID" value="ABM77163.1"/>
    <property type="molecule type" value="Genomic_DNA"/>
</dbReference>
<accession>A2C6Q3</accession>
<dbReference type="KEGG" id="pmf:P9303_04111"/>
<sequence>MQKMKQSTELGKAMLAVFVATIIAASTAILLDSLITQTGTTLMVLRQDHVSKVLLDS</sequence>
<keyword evidence="1" id="KW-1133">Transmembrane helix</keyword>
<evidence type="ECO:0000313" key="2">
    <source>
        <dbReference type="EMBL" id="ABM77163.1"/>
    </source>
</evidence>
<proteinExistence type="predicted"/>
<evidence type="ECO:0000313" key="3">
    <source>
        <dbReference type="Proteomes" id="UP000002274"/>
    </source>
</evidence>
<evidence type="ECO:0000256" key="1">
    <source>
        <dbReference type="SAM" id="Phobius"/>
    </source>
</evidence>
<keyword evidence="1" id="KW-0812">Transmembrane</keyword>
<gene>
    <name evidence="2" type="ordered locus">P9303_04111</name>
</gene>
<feature type="transmembrane region" description="Helical" evidence="1">
    <location>
        <begin position="12"/>
        <end position="35"/>
    </location>
</feature>
<dbReference type="AlphaFoldDB" id="A2C6Q3"/>
<keyword evidence="1" id="KW-0472">Membrane</keyword>
<dbReference type="HOGENOM" id="CLU_2993086_0_0_3"/>
<reference evidence="2 3" key="1">
    <citation type="journal article" date="2007" name="PLoS Genet.">
        <title>Patterns and implications of gene gain and loss in the evolution of Prochlorococcus.</title>
        <authorList>
            <person name="Kettler G.C."/>
            <person name="Martiny A.C."/>
            <person name="Huang K."/>
            <person name="Zucker J."/>
            <person name="Coleman M.L."/>
            <person name="Rodrigue S."/>
            <person name="Chen F."/>
            <person name="Lapidus A."/>
            <person name="Ferriera S."/>
            <person name="Johnson J."/>
            <person name="Steglich C."/>
            <person name="Church G.M."/>
            <person name="Richardson P."/>
            <person name="Chisholm S.W."/>
        </authorList>
    </citation>
    <scope>NUCLEOTIDE SEQUENCE [LARGE SCALE GENOMIC DNA]</scope>
    <source>
        <strain evidence="2 3">MIT 9303</strain>
    </source>
</reference>
<dbReference type="Proteomes" id="UP000002274">
    <property type="component" value="Chromosome"/>
</dbReference>
<organism evidence="2 3">
    <name type="scientific">Prochlorococcus marinus (strain MIT 9303)</name>
    <dbReference type="NCBI Taxonomy" id="59922"/>
    <lineage>
        <taxon>Bacteria</taxon>
        <taxon>Bacillati</taxon>
        <taxon>Cyanobacteriota</taxon>
        <taxon>Cyanophyceae</taxon>
        <taxon>Synechococcales</taxon>
        <taxon>Prochlorococcaceae</taxon>
        <taxon>Prochlorococcus</taxon>
    </lineage>
</organism>
<name>A2C6Q3_PROM3</name>